<dbReference type="AlphaFoldDB" id="A0A2K8N804"/>
<dbReference type="OrthoDB" id="9800626at2"/>
<organism evidence="8 9">
    <name type="scientific">Kyrpidia spormannii</name>
    <dbReference type="NCBI Taxonomy" id="2055160"/>
    <lineage>
        <taxon>Bacteria</taxon>
        <taxon>Bacillati</taxon>
        <taxon>Bacillota</taxon>
        <taxon>Bacilli</taxon>
        <taxon>Bacillales</taxon>
        <taxon>Alicyclobacillaceae</taxon>
        <taxon>Kyrpidia</taxon>
    </lineage>
</organism>
<keyword evidence="9" id="KW-1185">Reference proteome</keyword>
<keyword evidence="4 6" id="KW-1133">Transmembrane helix</keyword>
<dbReference type="RefSeq" id="WP_100668202.1">
    <property type="nucleotide sequence ID" value="NZ_CP024955.1"/>
</dbReference>
<reference evidence="9" key="1">
    <citation type="submission" date="2017-11" db="EMBL/GenBank/DDBJ databases">
        <title>Complete Genome Sequence of Kyrpidia sp. Strain EA-1, a thermophilic, hydrogen-oxidizing Bacterium, isolated from the Azores.</title>
        <authorList>
            <person name="Reiner J.E."/>
            <person name="Lapp C.J."/>
            <person name="Bunk B."/>
            <person name="Gescher J."/>
        </authorList>
    </citation>
    <scope>NUCLEOTIDE SEQUENCE [LARGE SCALE GENOMIC DNA]</scope>
    <source>
        <strain evidence="9">EA-1</strain>
    </source>
</reference>
<evidence type="ECO:0000256" key="5">
    <source>
        <dbReference type="ARBA" id="ARBA00023136"/>
    </source>
</evidence>
<dbReference type="Pfam" id="PF12791">
    <property type="entry name" value="RsgI_N"/>
    <property type="match status" value="1"/>
</dbReference>
<keyword evidence="5 6" id="KW-0472">Membrane</keyword>
<dbReference type="GO" id="GO:0005886">
    <property type="term" value="C:plasma membrane"/>
    <property type="evidence" value="ECO:0007669"/>
    <property type="project" value="UniProtKB-SubCell"/>
</dbReference>
<evidence type="ECO:0000313" key="8">
    <source>
        <dbReference type="EMBL" id="ATY85423.1"/>
    </source>
</evidence>
<sequence>MKGIVIKTDESEAIVLTRDRRFVRVPYRPGLAVGQETEVPPQRLWHSADSGRWKVLRTWGWVAAAAVVLLAGIGWRLFQGAQIPSSAYAYVTVDSDQAVEFSIDQSSHVTDLRVIGHSGPVVDPGGLKGLPVSEAVAAWVHRAVAQQRIQDGGEVFIATTPGDRVPAVTAQAALDHLNREVAYAVANAVKNDLDLVHVDALQVPEEIRKKALAQGMSPGRYYLYAMAKERGMAVNLEEFRSQSLTALFSNYRELTGLLQHIQEQGSHRDQRF</sequence>
<evidence type="ECO:0000259" key="7">
    <source>
        <dbReference type="PROSITE" id="PS51849"/>
    </source>
</evidence>
<dbReference type="PROSITE" id="PS51849">
    <property type="entry name" value="RSGI_N"/>
    <property type="match status" value="1"/>
</dbReference>
<dbReference type="Proteomes" id="UP000231932">
    <property type="component" value="Chromosome"/>
</dbReference>
<protein>
    <recommendedName>
        <fullName evidence="7">RsgI N-terminal anti-sigma domain-containing protein</fullName>
    </recommendedName>
</protein>
<evidence type="ECO:0000256" key="6">
    <source>
        <dbReference type="SAM" id="Phobius"/>
    </source>
</evidence>
<keyword evidence="3 6" id="KW-0812">Transmembrane</keyword>
<gene>
    <name evidence="8" type="ORF">CVV65_11215</name>
</gene>
<dbReference type="Pfam" id="PF23750">
    <property type="entry name" value="RsgI_M"/>
    <property type="match status" value="1"/>
</dbReference>
<name>A0A2K8N804_9BACL</name>
<dbReference type="InterPro" id="IPR024449">
    <property type="entry name" value="Anti-sigma_RsgI_N"/>
</dbReference>
<dbReference type="EMBL" id="CP024955">
    <property type="protein sequence ID" value="ATY85423.1"/>
    <property type="molecule type" value="Genomic_DNA"/>
</dbReference>
<dbReference type="KEGG" id="kyr:CVV65_11215"/>
<evidence type="ECO:0000313" key="9">
    <source>
        <dbReference type="Proteomes" id="UP000231932"/>
    </source>
</evidence>
<accession>A0A2K8N804</accession>
<feature type="transmembrane region" description="Helical" evidence="6">
    <location>
        <begin position="59"/>
        <end position="78"/>
    </location>
</feature>
<proteinExistence type="predicted"/>
<feature type="domain" description="RsgI N-terminal anti-sigma" evidence="7">
    <location>
        <begin position="1"/>
        <end position="48"/>
    </location>
</feature>
<comment type="subcellular location">
    <subcellularLocation>
        <location evidence="1">Cell membrane</location>
        <topology evidence="1">Single-pass membrane protein</topology>
    </subcellularLocation>
</comment>
<dbReference type="InterPro" id="IPR055431">
    <property type="entry name" value="RsgI_M"/>
</dbReference>
<evidence type="ECO:0000256" key="4">
    <source>
        <dbReference type="ARBA" id="ARBA00022989"/>
    </source>
</evidence>
<evidence type="ECO:0000256" key="3">
    <source>
        <dbReference type="ARBA" id="ARBA00022692"/>
    </source>
</evidence>
<evidence type="ECO:0000256" key="2">
    <source>
        <dbReference type="ARBA" id="ARBA00022475"/>
    </source>
</evidence>
<keyword evidence="2" id="KW-1003">Cell membrane</keyword>
<evidence type="ECO:0000256" key="1">
    <source>
        <dbReference type="ARBA" id="ARBA00004162"/>
    </source>
</evidence>